<dbReference type="InterPro" id="IPR018392">
    <property type="entry name" value="LysM"/>
</dbReference>
<dbReference type="Pfam" id="PF01464">
    <property type="entry name" value="SLT"/>
    <property type="match status" value="1"/>
</dbReference>
<dbReference type="PROSITE" id="PS00922">
    <property type="entry name" value="TRANSGLYCOSYLASE"/>
    <property type="match status" value="1"/>
</dbReference>
<dbReference type="CDD" id="cd00118">
    <property type="entry name" value="LysM"/>
    <property type="match status" value="2"/>
</dbReference>
<reference evidence="4 5" key="1">
    <citation type="submission" date="2018-01" db="EMBL/GenBank/DDBJ databases">
        <title>The draft genome sequence of Halioglobus lutimaris HF004.</title>
        <authorList>
            <person name="Du Z.-J."/>
            <person name="Shi M.-J."/>
        </authorList>
    </citation>
    <scope>NUCLEOTIDE SEQUENCE [LARGE SCALE GENOMIC DNA]</scope>
    <source>
        <strain evidence="4 5">HF004</strain>
    </source>
</reference>
<dbReference type="Gene3D" id="1.10.530.10">
    <property type="match status" value="1"/>
</dbReference>
<comment type="caution">
    <text evidence="4">The sequence shown here is derived from an EMBL/GenBank/DDBJ whole genome shotgun (WGS) entry which is preliminary data.</text>
</comment>
<dbReference type="SUPFAM" id="SSF54106">
    <property type="entry name" value="LysM domain"/>
    <property type="match status" value="2"/>
</dbReference>
<evidence type="ECO:0000256" key="1">
    <source>
        <dbReference type="ARBA" id="ARBA00007734"/>
    </source>
</evidence>
<evidence type="ECO:0000313" key="5">
    <source>
        <dbReference type="Proteomes" id="UP000235005"/>
    </source>
</evidence>
<dbReference type="PANTHER" id="PTHR33734:SF22">
    <property type="entry name" value="MEMBRANE-BOUND LYTIC MUREIN TRANSGLYCOSYLASE D"/>
    <property type="match status" value="1"/>
</dbReference>
<feature type="signal peptide" evidence="2">
    <location>
        <begin position="1"/>
        <end position="19"/>
    </location>
</feature>
<name>A0A2N5X325_9GAMM</name>
<dbReference type="GO" id="GO:0000270">
    <property type="term" value="P:peptidoglycan metabolic process"/>
    <property type="evidence" value="ECO:0007669"/>
    <property type="project" value="InterPro"/>
</dbReference>
<feature type="domain" description="LysM" evidence="3">
    <location>
        <begin position="333"/>
        <end position="376"/>
    </location>
</feature>
<dbReference type="Pfam" id="PF01476">
    <property type="entry name" value="LysM"/>
    <property type="match status" value="2"/>
</dbReference>
<keyword evidence="5" id="KW-1185">Reference proteome</keyword>
<dbReference type="CDD" id="cd16894">
    <property type="entry name" value="MltD-like"/>
    <property type="match status" value="1"/>
</dbReference>
<protein>
    <submittedName>
        <fullName evidence="4">Lytic transglycosylase</fullName>
    </submittedName>
</protein>
<keyword evidence="2" id="KW-0732">Signal</keyword>
<dbReference type="SUPFAM" id="SSF53955">
    <property type="entry name" value="Lysozyme-like"/>
    <property type="match status" value="1"/>
</dbReference>
<accession>A0A2N5X325</accession>
<dbReference type="Gene3D" id="3.10.350.10">
    <property type="entry name" value="LysM domain"/>
    <property type="match status" value="2"/>
</dbReference>
<dbReference type="InterPro" id="IPR036779">
    <property type="entry name" value="LysM_dom_sf"/>
</dbReference>
<proteinExistence type="inferred from homology"/>
<dbReference type="InterPro" id="IPR000189">
    <property type="entry name" value="Transglyc_AS"/>
</dbReference>
<dbReference type="GO" id="GO:0016020">
    <property type="term" value="C:membrane"/>
    <property type="evidence" value="ECO:0007669"/>
    <property type="project" value="InterPro"/>
</dbReference>
<dbReference type="OrthoDB" id="9815002at2"/>
<dbReference type="AlphaFoldDB" id="A0A2N5X325"/>
<comment type="similarity">
    <text evidence="1">Belongs to the transglycosylase Slt family.</text>
</comment>
<dbReference type="PANTHER" id="PTHR33734">
    <property type="entry name" value="LYSM DOMAIN-CONTAINING GPI-ANCHORED PROTEIN 2"/>
    <property type="match status" value="1"/>
</dbReference>
<dbReference type="PROSITE" id="PS51257">
    <property type="entry name" value="PROKAR_LIPOPROTEIN"/>
    <property type="match status" value="1"/>
</dbReference>
<evidence type="ECO:0000256" key="2">
    <source>
        <dbReference type="SAM" id="SignalP"/>
    </source>
</evidence>
<feature type="chain" id="PRO_5014600652" evidence="2">
    <location>
        <begin position="20"/>
        <end position="446"/>
    </location>
</feature>
<dbReference type="GO" id="GO:0008932">
    <property type="term" value="F:lytic endotransglycosylase activity"/>
    <property type="evidence" value="ECO:0007669"/>
    <property type="project" value="TreeGrafter"/>
</dbReference>
<dbReference type="EMBL" id="PKUS01000010">
    <property type="protein sequence ID" value="PLW68885.1"/>
    <property type="molecule type" value="Genomic_DNA"/>
</dbReference>
<feature type="domain" description="LysM" evidence="3">
    <location>
        <begin position="397"/>
        <end position="441"/>
    </location>
</feature>
<dbReference type="PROSITE" id="PS51782">
    <property type="entry name" value="LYSM"/>
    <property type="match status" value="2"/>
</dbReference>
<organism evidence="4 5">
    <name type="scientific">Pseudohalioglobus lutimaris</name>
    <dbReference type="NCBI Taxonomy" id="1737061"/>
    <lineage>
        <taxon>Bacteria</taxon>
        <taxon>Pseudomonadati</taxon>
        <taxon>Pseudomonadota</taxon>
        <taxon>Gammaproteobacteria</taxon>
        <taxon>Cellvibrionales</taxon>
        <taxon>Halieaceae</taxon>
        <taxon>Pseudohalioglobus</taxon>
    </lineage>
</organism>
<dbReference type="SMART" id="SM00257">
    <property type="entry name" value="LysM"/>
    <property type="match status" value="2"/>
</dbReference>
<evidence type="ECO:0000313" key="4">
    <source>
        <dbReference type="EMBL" id="PLW68885.1"/>
    </source>
</evidence>
<gene>
    <name evidence="4" type="ORF">C0039_09675</name>
</gene>
<dbReference type="InterPro" id="IPR008258">
    <property type="entry name" value="Transglycosylase_SLT_dom_1"/>
</dbReference>
<dbReference type="Proteomes" id="UP000235005">
    <property type="component" value="Unassembled WGS sequence"/>
</dbReference>
<evidence type="ECO:0000259" key="3">
    <source>
        <dbReference type="PROSITE" id="PS51782"/>
    </source>
</evidence>
<sequence length="446" mass="49965">MLKALIKVFPLVIMLTACQSVPTVEKSAAETPLPEAEQAEVFFAPAEKVAPKAAGKPPADLWERIRLQLSWQSIHNDQVGRARESYLRQPNYLKVISARADLYLHYIVEEVERRGLPIELALLPLVESTMNPFATSSEQAAGLWQIMPATGKHLGLEQDWWYDGRRDVRASTRAALDYLEMLHASLDNDWMLALAAYNSGKGRVLRAQKKSRQRGRATDYWSLELPRETRKYVPRLIALSQIIAFPDAFGVEIPPVANSPFFAVAETGGQIEMARAADLASVEMHILEALNPGQLRWATSPDTTQELLLPVDAQEKFSAGIASLTEADRVRWKHYRIKRGDSLIRIARNFNTEVGLLREVNNIRGSIIRAGDTLMIPYGSDWASSLALTTRAEREQRSYRVRRGDSLYLIAGKFKVSINDIIAWNSLDPGAYLQPGQRLTLYVGGS</sequence>
<dbReference type="InterPro" id="IPR023346">
    <property type="entry name" value="Lysozyme-like_dom_sf"/>
</dbReference>